<keyword evidence="1" id="KW-0418">Kinase</keyword>
<proteinExistence type="predicted"/>
<dbReference type="KEGG" id="haj:DU500_05930"/>
<evidence type="ECO:0000313" key="2">
    <source>
        <dbReference type="Proteomes" id="UP000253273"/>
    </source>
</evidence>
<dbReference type="PIRSF" id="PIRSF030471">
    <property type="entry name" value="STR_Vng0742h_prd"/>
    <property type="match status" value="1"/>
</dbReference>
<dbReference type="OrthoDB" id="302327at2157"/>
<dbReference type="RefSeq" id="WP_114585166.1">
    <property type="nucleotide sequence ID" value="NZ_CP031150.1"/>
</dbReference>
<accession>A0A345E1E8</accession>
<keyword evidence="2" id="KW-1185">Reference proteome</keyword>
<organism evidence="1 2">
    <name type="scientific">Haloplanus rubicundus</name>
    <dbReference type="NCBI Taxonomy" id="1547898"/>
    <lineage>
        <taxon>Archaea</taxon>
        <taxon>Methanobacteriati</taxon>
        <taxon>Methanobacteriota</taxon>
        <taxon>Stenosarchaea group</taxon>
        <taxon>Halobacteria</taxon>
        <taxon>Halobacteriales</taxon>
        <taxon>Haloferacaceae</taxon>
        <taxon>Haloplanus</taxon>
    </lineage>
</organism>
<dbReference type="EMBL" id="CP031150">
    <property type="protein sequence ID" value="AXG06020.1"/>
    <property type="molecule type" value="Genomic_DNA"/>
</dbReference>
<keyword evidence="1" id="KW-0808">Transferase</keyword>
<evidence type="ECO:0000313" key="1">
    <source>
        <dbReference type="EMBL" id="AXG06020.1"/>
    </source>
</evidence>
<dbReference type="GeneID" id="37282905"/>
<name>A0A345E1E8_9EURY</name>
<sequence>MSLTRFFDRVGSSSRSLVVANRSSPDPVQHILETTFADQPVQVTERDLPDVESDTVLLVDDDEVLATSPLSALRDAIVTVNSDLFRTGAKGLDELELPSVIKRLHDVRFSLRGYPKSNAEKLILVVISRYIEQVAARTGRGRHRASFQSLSRIQDERGTRQVYERLAETGVDVHVYGRPDWIPSRSLDVTTHAGHSADFRDSWFVLFTPEPGSVPDHSAATAARADRGPVALLAIEVKPNVWEGFWTFDPSLVADLNTYIAREL</sequence>
<gene>
    <name evidence="1" type="ORF">DU500_05930</name>
</gene>
<reference evidence="1 2" key="1">
    <citation type="submission" date="2018-07" db="EMBL/GenBank/DDBJ databases">
        <title>Genome sequences of Haloplanus sp. CBA1113.</title>
        <authorList>
            <person name="Kim Y.B."/>
            <person name="Roh S.W."/>
        </authorList>
    </citation>
    <scope>NUCLEOTIDE SEQUENCE [LARGE SCALE GENOMIC DNA]</scope>
    <source>
        <strain evidence="1 2">CBA1113</strain>
    </source>
</reference>
<dbReference type="GO" id="GO:0016301">
    <property type="term" value="F:kinase activity"/>
    <property type="evidence" value="ECO:0007669"/>
    <property type="project" value="UniProtKB-KW"/>
</dbReference>
<dbReference type="InterPro" id="IPR016954">
    <property type="entry name" value="Uncharacterised_Vng0742h"/>
</dbReference>
<dbReference type="AlphaFoldDB" id="A0A345E1E8"/>
<dbReference type="Proteomes" id="UP000253273">
    <property type="component" value="Chromosome"/>
</dbReference>
<protein>
    <submittedName>
        <fullName evidence="1">Histidine kinase</fullName>
    </submittedName>
</protein>